<feature type="region of interest" description="Disordered" evidence="1">
    <location>
        <begin position="1438"/>
        <end position="1500"/>
    </location>
</feature>
<organism evidence="3 4">
    <name type="scientific">Mycena rosella</name>
    <name type="common">Pink bonnet</name>
    <name type="synonym">Agaricus rosellus</name>
    <dbReference type="NCBI Taxonomy" id="1033263"/>
    <lineage>
        <taxon>Eukaryota</taxon>
        <taxon>Fungi</taxon>
        <taxon>Dikarya</taxon>
        <taxon>Basidiomycota</taxon>
        <taxon>Agaricomycotina</taxon>
        <taxon>Agaricomycetes</taxon>
        <taxon>Agaricomycetidae</taxon>
        <taxon>Agaricales</taxon>
        <taxon>Marasmiineae</taxon>
        <taxon>Mycenaceae</taxon>
        <taxon>Mycena</taxon>
    </lineage>
</organism>
<keyword evidence="4" id="KW-1185">Reference proteome</keyword>
<feature type="region of interest" description="Disordered" evidence="1">
    <location>
        <begin position="1149"/>
        <end position="1177"/>
    </location>
</feature>
<evidence type="ECO:0000313" key="4">
    <source>
        <dbReference type="Proteomes" id="UP001221757"/>
    </source>
</evidence>
<evidence type="ECO:0000256" key="1">
    <source>
        <dbReference type="SAM" id="MobiDB-lite"/>
    </source>
</evidence>
<reference evidence="3" key="1">
    <citation type="submission" date="2023-03" db="EMBL/GenBank/DDBJ databases">
        <title>Massive genome expansion in bonnet fungi (Mycena s.s.) driven by repeated elements and novel gene families across ecological guilds.</title>
        <authorList>
            <consortium name="Lawrence Berkeley National Laboratory"/>
            <person name="Harder C.B."/>
            <person name="Miyauchi S."/>
            <person name="Viragh M."/>
            <person name="Kuo A."/>
            <person name="Thoen E."/>
            <person name="Andreopoulos B."/>
            <person name="Lu D."/>
            <person name="Skrede I."/>
            <person name="Drula E."/>
            <person name="Henrissat B."/>
            <person name="Morin E."/>
            <person name="Kohler A."/>
            <person name="Barry K."/>
            <person name="LaButti K."/>
            <person name="Morin E."/>
            <person name="Salamov A."/>
            <person name="Lipzen A."/>
            <person name="Mereny Z."/>
            <person name="Hegedus B."/>
            <person name="Baldrian P."/>
            <person name="Stursova M."/>
            <person name="Weitz H."/>
            <person name="Taylor A."/>
            <person name="Grigoriev I.V."/>
            <person name="Nagy L.G."/>
            <person name="Martin F."/>
            <person name="Kauserud H."/>
        </authorList>
    </citation>
    <scope>NUCLEOTIDE SEQUENCE</scope>
    <source>
        <strain evidence="3">CBHHK067</strain>
    </source>
</reference>
<proteinExistence type="predicted"/>
<dbReference type="Pfam" id="PF26632">
    <property type="entry name" value="DUF8205"/>
    <property type="match status" value="1"/>
</dbReference>
<comment type="caution">
    <text evidence="3">The sequence shown here is derived from an EMBL/GenBank/DDBJ whole genome shotgun (WGS) entry which is preliminary data.</text>
</comment>
<dbReference type="EMBL" id="JARKIE010000258">
    <property type="protein sequence ID" value="KAJ7660577.1"/>
    <property type="molecule type" value="Genomic_DNA"/>
</dbReference>
<feature type="domain" description="DUF8205" evidence="2">
    <location>
        <begin position="109"/>
        <end position="274"/>
    </location>
</feature>
<evidence type="ECO:0000259" key="2">
    <source>
        <dbReference type="Pfam" id="PF26632"/>
    </source>
</evidence>
<accession>A0AAD7CSE5</accession>
<dbReference type="InterPro" id="IPR058518">
    <property type="entry name" value="DUF8205"/>
</dbReference>
<gene>
    <name evidence="3" type="ORF">B0H17DRAFT_1144946</name>
</gene>
<feature type="region of interest" description="Disordered" evidence="1">
    <location>
        <begin position="1519"/>
        <end position="1545"/>
    </location>
</feature>
<dbReference type="Proteomes" id="UP001221757">
    <property type="component" value="Unassembled WGS sequence"/>
</dbReference>
<evidence type="ECO:0000313" key="3">
    <source>
        <dbReference type="EMBL" id="KAJ7660577.1"/>
    </source>
</evidence>
<feature type="compositionally biased region" description="Low complexity" evidence="1">
    <location>
        <begin position="1530"/>
        <end position="1542"/>
    </location>
</feature>
<name>A0AAD7CSE5_MYCRO</name>
<protein>
    <recommendedName>
        <fullName evidence="2">DUF8205 domain-containing protein</fullName>
    </recommendedName>
</protein>
<sequence length="1860" mass="205772">MSSNTTSVGDPLALPAVITKYHQSIATPSKHMRTIRALSHELCSICLKHTELRRCAKCQKYDWPSHKIACLEIDSSLSLSKVSKTLRSSLYLGRQLQGCFVLAYDLLRNQQLDKPFAARLDIGVEPVKLRDILEIYGGRPVEKVQGIVQVNAFTPLPNRYLTETHMAMWSHYRETVAVGELAAYPVVMLFLSMANSLVMAQPIAITPLAMDWMRSAPIMVNLEGGREEPITIDDCMTLMNYHIRADEKNTLSMRAEMSPNDIKIIRDAASDTIPMPRPANWAVNCSLILPPKLASSLFKEKLMRELQGFRAMGAFSPVRLSPAPTTTPSPRSSPKRARHEEDSDTTSITISAPIITIQMVPADIYGEVWPTRSKHRPVRTEHFQIAAHLQKPLDLLNFAKTASDILGYLRDSPWIWRAALSTLAGLPPCPRDLSEASYLNLVVGRNCHGCNKLCAAAIDWDLRTRFCPRCLKKRVTTFDERYPPRVPPGPFPQIKDPLGCAFLTAEFHAVSLKFDTLADSEKRDLIKARRELIGEAAMASSLRKSSRIVSDYRLACARVQRMGIQDRGGYSKPTDQIWSKLESLGWGDQLALVGSLRFARHHLVDLSQDLTNAEWIVIRLGLEGFMADLREEHEARRLKILCAEEKTRKAEALALFKAPKGRSRLNTNIPITMLYYSDVPRSETSSVDDPAYNAAHSPNFTTFAGFRIERNLKLQMITIVNWLLYTGHKVSPLSFCLVPVSWPPRSESTVTTARPDPNPPAPVWASRLSERRTLTFVAHMDCPSRCSGTRYSENWGGAMLACAVSGLRRRLERLQPLGGGIYMCCSNWTVDARRTVTCARFDFISRQLPVSDSLIRETLILTNLFNASLSPAANPGRPLARDASEQIVLKASPRLELLQGSNSNASQDVFAKILADNPHCWTEASRNMNPPVPPPLHINAADVWTESAYAAQFLFGGGNCIDVPGKRGLRQMGQSCQPGPPLERRSQALQVWSKYDADARKAINLVKISLKTVSTVGIRLSSCHRRRVPAAVLENIKGTVSDVSDTSIIQAADVGYHRKPPIILCAHPALGWRLVGYTPIYTPAPMFSLVPEASVCPIALASLYAHYLLLKSSDSFFAPKTCIAIAIGFGECRNQNMFASATPGLDISKLDFENPPPPPRVSKQDKKRLARSERKATKAHVRTTQTVKRTAPQARIEETLPALEASTTAALNDIKDGTLELPTTDIVFADLSSRDKTDLFDLGHIHFKYALLVVLKYRLPPRVISQSITSGGGIRILCKKLVYNGHNPNLFFFVTVGAIAKHSLAPGVQAFVADLLTPVLDAVCDNVAASSRLKSLHQKDIRNEDLTKEVLDALKRDAENTESRGSSYIISAGEISNQALRNNGLDALERGDAEIESGPLPQPVGLKESSSYELTKNIPESLKRDDEKTETPLDIGVGTLKRRYSPGGKENERLGLPQSPNHGMKRRKSLNNPPRHECTPEIPSSPTLQRRHSFHAATASVQDPLAGRVATPPLIVVSGATERDNPTLESSSSVDSQSPSGSVLANQPTFDSATKIFTKEQMQDRLPSDVSHLSDAMWEIILGDVATRDPFETCGDAAMNAVVLELLLERSIIGPLLSNCTFLHVLLSRRFSNFDESKLVGKHPGNAFEVFAGVLALFRSLEELKVWIAAAFDPVIEGAIKALLEYNENAPVVLKKNRPAFRAGEDATQPGQMDIEGQEYPIRKRLKMKHKKTKNTASEISEVVDVLPRRRSSRVLAKVGAFVYISHHIHQIPVASGSKSQCARATPRIIQRELWKPISERKLRRSSPNSPTFGFIQELPRGLGWTPDASTASSRPVLGTGFAFDPLQWLATEKVADEVD</sequence>
<feature type="compositionally biased region" description="Low complexity" evidence="1">
    <location>
        <begin position="321"/>
        <end position="332"/>
    </location>
</feature>
<feature type="region of interest" description="Disordered" evidence="1">
    <location>
        <begin position="317"/>
        <end position="345"/>
    </location>
</feature>